<evidence type="ECO:0000313" key="2">
    <source>
        <dbReference type="Proteomes" id="UP000195331"/>
    </source>
</evidence>
<dbReference type="KEGG" id="mdx:BTO20_26160"/>
<evidence type="ECO:0000313" key="1">
    <source>
        <dbReference type="EMBL" id="ART71570.1"/>
    </source>
</evidence>
<gene>
    <name evidence="1" type="ORF">BTO20_26160</name>
</gene>
<name>A0A1Y0C8I6_9MYCO</name>
<proteinExistence type="predicted"/>
<dbReference type="Proteomes" id="UP000195331">
    <property type="component" value="Chromosome"/>
</dbReference>
<evidence type="ECO:0008006" key="3">
    <source>
        <dbReference type="Google" id="ProtNLM"/>
    </source>
</evidence>
<dbReference type="AlphaFoldDB" id="A0A1Y0C8I6"/>
<accession>A0A1Y0C8I6</accession>
<dbReference type="EMBL" id="CP020809">
    <property type="protein sequence ID" value="ART71570.1"/>
    <property type="molecule type" value="Genomic_DNA"/>
</dbReference>
<reference evidence="1 2" key="1">
    <citation type="submission" date="2017-04" db="EMBL/GenBank/DDBJ databases">
        <title>Whole Genome Sequence of 1,4-Dioxane Degrading Bacterium Mycobacterium dioxanotrophicus PH-06.</title>
        <authorList>
            <person name="He Y."/>
        </authorList>
    </citation>
    <scope>NUCLEOTIDE SEQUENCE [LARGE SCALE GENOMIC DNA]</scope>
    <source>
        <strain evidence="1 2">PH-06</strain>
    </source>
</reference>
<dbReference type="OrthoDB" id="3368165at2"/>
<dbReference type="RefSeq" id="WP_087078941.1">
    <property type="nucleotide sequence ID" value="NZ_CP020809.1"/>
</dbReference>
<sequence>MGVLATLAVPLQWGAAIRHRRVFHPDGILTTGSIARLAPHGEGLPIEDTEHVVARISKGVGTPGPLPDVIGLAMRLPALPFAATPWDILLASAGTGTAARVLGVRPVLRWTGQSMSSLMPLRYDGGVWWISARMATGVGTFGVSLASVRERLRTDGIEFDIAQARGAAAFRPLARLTVRGVTEAAESRDVAFDPVRHTTPGVRLMPTWLSTFREQAYERSRRGRHAD</sequence>
<organism evidence="1 2">
    <name type="scientific">Mycobacterium dioxanotrophicus</name>
    <dbReference type="NCBI Taxonomy" id="482462"/>
    <lineage>
        <taxon>Bacteria</taxon>
        <taxon>Bacillati</taxon>
        <taxon>Actinomycetota</taxon>
        <taxon>Actinomycetes</taxon>
        <taxon>Mycobacteriales</taxon>
        <taxon>Mycobacteriaceae</taxon>
        <taxon>Mycobacterium</taxon>
    </lineage>
</organism>
<protein>
    <recommendedName>
        <fullName evidence="3">Phosphodiesterase</fullName>
    </recommendedName>
</protein>
<keyword evidence="2" id="KW-1185">Reference proteome</keyword>